<accession>A0A4Q1KR97</accession>
<keyword evidence="8" id="KW-0902">Two-component regulatory system</keyword>
<dbReference type="EC" id="2.7.13.3" evidence="2"/>
<evidence type="ECO:0000256" key="2">
    <source>
        <dbReference type="ARBA" id="ARBA00012438"/>
    </source>
</evidence>
<keyword evidence="5" id="KW-0547">Nucleotide-binding</keyword>
<feature type="transmembrane region" description="Helical" evidence="10">
    <location>
        <begin position="244"/>
        <end position="266"/>
    </location>
</feature>
<protein>
    <recommendedName>
        <fullName evidence="2">histidine kinase</fullName>
        <ecNumber evidence="2">2.7.13.3</ecNumber>
    </recommendedName>
</protein>
<gene>
    <name evidence="12" type="ORF">EQW73_16735</name>
    <name evidence="13" type="ORF">EQW78_14170</name>
</gene>
<organism evidence="13 14">
    <name type="scientific">Oerskovia turbata</name>
    <dbReference type="NCBI Taxonomy" id="1713"/>
    <lineage>
        <taxon>Bacteria</taxon>
        <taxon>Bacillati</taxon>
        <taxon>Actinomycetota</taxon>
        <taxon>Actinomycetes</taxon>
        <taxon>Micrococcales</taxon>
        <taxon>Cellulomonadaceae</taxon>
        <taxon>Oerskovia</taxon>
    </lineage>
</organism>
<evidence type="ECO:0000259" key="11">
    <source>
        <dbReference type="Pfam" id="PF07730"/>
    </source>
</evidence>
<evidence type="ECO:0000256" key="1">
    <source>
        <dbReference type="ARBA" id="ARBA00000085"/>
    </source>
</evidence>
<feature type="transmembrane region" description="Helical" evidence="10">
    <location>
        <begin position="137"/>
        <end position="154"/>
    </location>
</feature>
<evidence type="ECO:0000313" key="14">
    <source>
        <dbReference type="Proteomes" id="UP000289805"/>
    </source>
</evidence>
<evidence type="ECO:0000256" key="4">
    <source>
        <dbReference type="ARBA" id="ARBA00022679"/>
    </source>
</evidence>
<dbReference type="InterPro" id="IPR036890">
    <property type="entry name" value="HATPase_C_sf"/>
</dbReference>
<keyword evidence="3" id="KW-0597">Phosphoprotein</keyword>
<evidence type="ECO:0000256" key="3">
    <source>
        <dbReference type="ARBA" id="ARBA00022553"/>
    </source>
</evidence>
<dbReference type="STRING" id="1713.GCA_000718325_03215"/>
<dbReference type="PANTHER" id="PTHR24421">
    <property type="entry name" value="NITRATE/NITRITE SENSOR PROTEIN NARX-RELATED"/>
    <property type="match status" value="1"/>
</dbReference>
<dbReference type="EMBL" id="SDJR01000013">
    <property type="protein sequence ID" value="RXR22387.1"/>
    <property type="molecule type" value="Genomic_DNA"/>
</dbReference>
<evidence type="ECO:0000313" key="15">
    <source>
        <dbReference type="Proteomes" id="UP000290517"/>
    </source>
</evidence>
<dbReference type="Gene3D" id="3.30.565.10">
    <property type="entry name" value="Histidine kinase-like ATPase, C-terminal domain"/>
    <property type="match status" value="1"/>
</dbReference>
<dbReference type="SUPFAM" id="SSF55874">
    <property type="entry name" value="ATPase domain of HSP90 chaperone/DNA topoisomerase II/histidine kinase"/>
    <property type="match status" value="1"/>
</dbReference>
<sequence>MTAAPSAARTSAYGRGGSARAVETVREADASEGLGLGSAGTASSGTIGPSCRRAGAPRQARAALPALRALSPAGGRRGPSRAGAVPGTGPARIVGMVTAAPSPGPIASPPPPTPDGSPDRSRTTGAAAIEREAWRTWVFPGVLALLVGLFTLVTPIQLPPDGGLWTTMIAEPTLVLPVIALGSFSAVAAVLVTRRSTLLACVLAGWPFLLLPLIGTFVWAWWLALLAVAVVAAYDRWHRALLPFALATGVVAIYCTSGVPAMLPIGPVTSGSESDVTFVLYVVMSFAVVATSAAVGAGQRARLRTAAAALAADQAFAVETIAVERARIAHDLHDVVAHHISLVAVRAESAPYVHPSMDAGAKVVLADIADDARHALGELRQVLAVLQRTEGADRAPQPGAGDVLALVDAARSAGQHVTVVEDVPDLPSAQGLVLYRAVQESLTNARRHAPGQPVTITLGTGATPSGTVVTARVSNPLVPRTSPAAPGRGLLGMRERVESIGGSLTAGEEDGSFVVALTLPLTGPEPAPATAPERAETHLLYSAGDPLDVHLLDVPDGTDA</sequence>
<dbReference type="PANTHER" id="PTHR24421:SF10">
    <property type="entry name" value="NITRATE_NITRITE SENSOR PROTEIN NARQ"/>
    <property type="match status" value="1"/>
</dbReference>
<dbReference type="Proteomes" id="UP000290517">
    <property type="component" value="Unassembled WGS sequence"/>
</dbReference>
<evidence type="ECO:0000256" key="8">
    <source>
        <dbReference type="ARBA" id="ARBA00023012"/>
    </source>
</evidence>
<keyword evidence="10" id="KW-0472">Membrane</keyword>
<evidence type="ECO:0000256" key="7">
    <source>
        <dbReference type="ARBA" id="ARBA00022840"/>
    </source>
</evidence>
<feature type="transmembrane region" description="Helical" evidence="10">
    <location>
        <begin position="197"/>
        <end position="214"/>
    </location>
</feature>
<feature type="compositionally biased region" description="Pro residues" evidence="9">
    <location>
        <begin position="102"/>
        <end position="115"/>
    </location>
</feature>
<evidence type="ECO:0000256" key="9">
    <source>
        <dbReference type="SAM" id="MobiDB-lite"/>
    </source>
</evidence>
<keyword evidence="6" id="KW-0418">Kinase</keyword>
<dbReference type="AlphaFoldDB" id="A0A4Q1KR97"/>
<keyword evidence="7" id="KW-0067">ATP-binding</keyword>
<dbReference type="CDD" id="cd16917">
    <property type="entry name" value="HATPase_UhpB-NarQ-NarX-like"/>
    <property type="match status" value="1"/>
</dbReference>
<dbReference type="GO" id="GO:0005524">
    <property type="term" value="F:ATP binding"/>
    <property type="evidence" value="ECO:0007669"/>
    <property type="project" value="UniProtKB-KW"/>
</dbReference>
<evidence type="ECO:0000256" key="6">
    <source>
        <dbReference type="ARBA" id="ARBA00022777"/>
    </source>
</evidence>
<feature type="region of interest" description="Disordered" evidence="9">
    <location>
        <begin position="1"/>
        <end position="125"/>
    </location>
</feature>
<evidence type="ECO:0000313" key="13">
    <source>
        <dbReference type="EMBL" id="RXR32452.1"/>
    </source>
</evidence>
<evidence type="ECO:0000256" key="10">
    <source>
        <dbReference type="SAM" id="Phobius"/>
    </source>
</evidence>
<reference evidence="14 15" key="1">
    <citation type="submission" date="2019-01" db="EMBL/GenBank/DDBJ databases">
        <title>Oerskovia turbata Genome sequencing and assembly.</title>
        <authorList>
            <person name="Dou T."/>
        </authorList>
    </citation>
    <scope>NUCLEOTIDE SEQUENCE [LARGE SCALE GENOMIC DNA]</scope>
    <source>
        <strain evidence="13 14">JCM12123</strain>
        <strain evidence="12 15">JCM3160</strain>
    </source>
</reference>
<keyword evidence="15" id="KW-1185">Reference proteome</keyword>
<dbReference type="EMBL" id="SDJQ01000018">
    <property type="protein sequence ID" value="RXR32452.1"/>
    <property type="molecule type" value="Genomic_DNA"/>
</dbReference>
<keyword evidence="4" id="KW-0808">Transferase</keyword>
<dbReference type="GO" id="GO:0046983">
    <property type="term" value="F:protein dimerization activity"/>
    <property type="evidence" value="ECO:0007669"/>
    <property type="project" value="InterPro"/>
</dbReference>
<proteinExistence type="predicted"/>
<dbReference type="Proteomes" id="UP000289805">
    <property type="component" value="Unassembled WGS sequence"/>
</dbReference>
<keyword evidence="10" id="KW-1133">Transmembrane helix</keyword>
<evidence type="ECO:0000313" key="12">
    <source>
        <dbReference type="EMBL" id="RXR22387.1"/>
    </source>
</evidence>
<dbReference type="Pfam" id="PF07730">
    <property type="entry name" value="HisKA_3"/>
    <property type="match status" value="1"/>
</dbReference>
<dbReference type="InterPro" id="IPR011712">
    <property type="entry name" value="Sig_transdc_His_kin_sub3_dim/P"/>
</dbReference>
<dbReference type="OrthoDB" id="227596at2"/>
<feature type="compositionally biased region" description="Low complexity" evidence="9">
    <location>
        <begin position="39"/>
        <end position="87"/>
    </location>
</feature>
<dbReference type="GO" id="GO:0000155">
    <property type="term" value="F:phosphorelay sensor kinase activity"/>
    <property type="evidence" value="ECO:0007669"/>
    <property type="project" value="InterPro"/>
</dbReference>
<name>A0A4Q1KR97_9CELL</name>
<evidence type="ECO:0000256" key="5">
    <source>
        <dbReference type="ARBA" id="ARBA00022741"/>
    </source>
</evidence>
<comment type="catalytic activity">
    <reaction evidence="1">
        <text>ATP + protein L-histidine = ADP + protein N-phospho-L-histidine.</text>
        <dbReference type="EC" id="2.7.13.3"/>
    </reaction>
</comment>
<feature type="domain" description="Signal transduction histidine kinase subgroup 3 dimerisation and phosphoacceptor" evidence="11">
    <location>
        <begin position="324"/>
        <end position="388"/>
    </location>
</feature>
<dbReference type="InterPro" id="IPR050482">
    <property type="entry name" value="Sensor_HK_TwoCompSys"/>
</dbReference>
<feature type="transmembrane region" description="Helical" evidence="10">
    <location>
        <begin position="174"/>
        <end position="192"/>
    </location>
</feature>
<dbReference type="Gene3D" id="1.20.5.1930">
    <property type="match status" value="1"/>
</dbReference>
<keyword evidence="10" id="KW-0812">Transmembrane</keyword>
<feature type="transmembrane region" description="Helical" evidence="10">
    <location>
        <begin position="278"/>
        <end position="297"/>
    </location>
</feature>
<dbReference type="GO" id="GO:0016020">
    <property type="term" value="C:membrane"/>
    <property type="evidence" value="ECO:0007669"/>
    <property type="project" value="InterPro"/>
</dbReference>
<comment type="caution">
    <text evidence="13">The sequence shown here is derived from an EMBL/GenBank/DDBJ whole genome shotgun (WGS) entry which is preliminary data.</text>
</comment>